<gene>
    <name evidence="11 13" type="primary">mnmG</name>
    <name evidence="11" type="synonym">gidA</name>
    <name evidence="13" type="ORF">CAXC1_180051</name>
</gene>
<organism evidence="13 14">
    <name type="scientific">Candidatus Xenohaliotis californiensis</name>
    <dbReference type="NCBI Taxonomy" id="84677"/>
    <lineage>
        <taxon>Bacteria</taxon>
        <taxon>Pseudomonadati</taxon>
        <taxon>Pseudomonadota</taxon>
        <taxon>Alphaproteobacteria</taxon>
        <taxon>Rickettsiales</taxon>
        <taxon>Anaplasmataceae</taxon>
        <taxon>Candidatus Xenohaliotis</taxon>
    </lineage>
</organism>
<comment type="function">
    <text evidence="2 11">NAD-binding protein involved in the addition of a carboxymethylaminomethyl (cmnm) group at the wobble position (U34) of certain tRNAs, forming tRNA-cmnm(5)s(2)U34.</text>
</comment>
<evidence type="ECO:0000313" key="13">
    <source>
        <dbReference type="EMBL" id="CAK8162543.1"/>
    </source>
</evidence>
<dbReference type="InterPro" id="IPR040131">
    <property type="entry name" value="MnmG_N"/>
</dbReference>
<comment type="cofactor">
    <cofactor evidence="1 11">
        <name>FAD</name>
        <dbReference type="ChEBI" id="CHEBI:57692"/>
    </cofactor>
</comment>
<keyword evidence="7 11" id="KW-0274">FAD</keyword>
<dbReference type="Gene3D" id="3.50.50.60">
    <property type="entry name" value="FAD/NAD(P)-binding domain"/>
    <property type="match status" value="2"/>
</dbReference>
<dbReference type="Gene3D" id="1.10.150.570">
    <property type="entry name" value="GidA associated domain, C-terminal subdomain"/>
    <property type="match status" value="1"/>
</dbReference>
<evidence type="ECO:0000256" key="7">
    <source>
        <dbReference type="ARBA" id="ARBA00022827"/>
    </source>
</evidence>
<dbReference type="Pfam" id="PF01134">
    <property type="entry name" value="GIDA"/>
    <property type="match status" value="1"/>
</dbReference>
<dbReference type="EMBL" id="CAWVOK010000009">
    <property type="protein sequence ID" value="CAK8162543.1"/>
    <property type="molecule type" value="Genomic_DNA"/>
</dbReference>
<dbReference type="SMART" id="SM01228">
    <property type="entry name" value="GIDA_assoc_3"/>
    <property type="match status" value="1"/>
</dbReference>
<dbReference type="InterPro" id="IPR047001">
    <property type="entry name" value="MnmG_C_subdom"/>
</dbReference>
<dbReference type="PROSITE" id="PS01281">
    <property type="entry name" value="GIDA_2"/>
    <property type="match status" value="1"/>
</dbReference>
<keyword evidence="11" id="KW-0963">Cytoplasm</keyword>
<evidence type="ECO:0000256" key="4">
    <source>
        <dbReference type="ARBA" id="ARBA00020461"/>
    </source>
</evidence>
<evidence type="ECO:0000256" key="1">
    <source>
        <dbReference type="ARBA" id="ARBA00001974"/>
    </source>
</evidence>
<comment type="similarity">
    <text evidence="3 11">Belongs to the MnmG family.</text>
</comment>
<proteinExistence type="inferred from homology"/>
<evidence type="ECO:0000256" key="3">
    <source>
        <dbReference type="ARBA" id="ARBA00007653"/>
    </source>
</evidence>
<dbReference type="PANTHER" id="PTHR11806:SF0">
    <property type="entry name" value="PROTEIN MTO1 HOMOLOG, MITOCHONDRIAL"/>
    <property type="match status" value="1"/>
</dbReference>
<dbReference type="Pfam" id="PF21680">
    <property type="entry name" value="GIDA_C_1st"/>
    <property type="match status" value="1"/>
</dbReference>
<keyword evidence="14" id="KW-1185">Reference proteome</keyword>
<comment type="subcellular location">
    <subcellularLocation>
        <location evidence="11">Cytoplasm</location>
    </subcellularLocation>
</comment>
<evidence type="ECO:0000256" key="10">
    <source>
        <dbReference type="ARBA" id="ARBA00031800"/>
    </source>
</evidence>
<reference evidence="13 14" key="1">
    <citation type="submission" date="2024-01" db="EMBL/GenBank/DDBJ databases">
        <authorList>
            <person name="Kunselman E."/>
        </authorList>
    </citation>
    <scope>NUCLEOTIDE SEQUENCE [LARGE SCALE GENOMIC DNA]</scope>
    <source>
        <strain evidence="13">2 abalone samples</strain>
    </source>
</reference>
<feature type="domain" description="tRNA uridine 5-carboxymethylaminomethyl modification enzyme C-terminal subdomain" evidence="12">
    <location>
        <begin position="548"/>
        <end position="619"/>
    </location>
</feature>
<dbReference type="Gene3D" id="1.10.10.1800">
    <property type="entry name" value="tRNA uridine 5-carboxymethylaminomethyl modification enzyme MnmG/GidA"/>
    <property type="match status" value="1"/>
</dbReference>
<dbReference type="RefSeq" id="WP_338363653.1">
    <property type="nucleotide sequence ID" value="NZ_CAWVOK010000009.1"/>
</dbReference>
<evidence type="ECO:0000256" key="9">
    <source>
        <dbReference type="ARBA" id="ARBA00025948"/>
    </source>
</evidence>
<protein>
    <recommendedName>
        <fullName evidence="4 11">tRNA uridine 5-carboxymethylaminomethyl modification enzyme MnmG</fullName>
    </recommendedName>
    <alternativeName>
        <fullName evidence="10 11">Glucose-inhibited division protein A</fullName>
    </alternativeName>
</protein>
<dbReference type="PRINTS" id="PR00368">
    <property type="entry name" value="FADPNR"/>
</dbReference>
<evidence type="ECO:0000259" key="12">
    <source>
        <dbReference type="SMART" id="SM01228"/>
    </source>
</evidence>
<dbReference type="Proteomes" id="UP001314181">
    <property type="component" value="Unassembled WGS sequence"/>
</dbReference>
<evidence type="ECO:0000256" key="5">
    <source>
        <dbReference type="ARBA" id="ARBA00022630"/>
    </source>
</evidence>
<evidence type="ECO:0000256" key="11">
    <source>
        <dbReference type="HAMAP-Rule" id="MF_00129"/>
    </source>
</evidence>
<keyword evidence="5 11" id="KW-0285">Flavoprotein</keyword>
<dbReference type="InterPro" id="IPR049312">
    <property type="entry name" value="GIDA_C_N"/>
</dbReference>
<dbReference type="HAMAP" id="MF_00129">
    <property type="entry name" value="MnmG_GidA"/>
    <property type="match status" value="1"/>
</dbReference>
<dbReference type="InterPro" id="IPR002218">
    <property type="entry name" value="MnmG-rel"/>
</dbReference>
<dbReference type="InterPro" id="IPR026904">
    <property type="entry name" value="MnmG_C"/>
</dbReference>
<dbReference type="InterPro" id="IPR004416">
    <property type="entry name" value="MnmG"/>
</dbReference>
<dbReference type="NCBIfam" id="TIGR00136">
    <property type="entry name" value="mnmG_gidA"/>
    <property type="match status" value="1"/>
</dbReference>
<dbReference type="Pfam" id="PF13932">
    <property type="entry name" value="SAM_GIDA_C"/>
    <property type="match status" value="1"/>
</dbReference>
<dbReference type="InterPro" id="IPR044920">
    <property type="entry name" value="MnmG_C_subdom_sf"/>
</dbReference>
<dbReference type="InterPro" id="IPR036188">
    <property type="entry name" value="FAD/NAD-bd_sf"/>
</dbReference>
<comment type="caution">
    <text evidence="11">Lacks conserved residue(s) required for the propagation of feature annotation.</text>
</comment>
<keyword evidence="8 11" id="KW-0520">NAD</keyword>
<name>A0ABP0EUV5_9RICK</name>
<comment type="caution">
    <text evidence="13">The sequence shown here is derived from an EMBL/GenBank/DDBJ whole genome shotgun (WGS) entry which is preliminary data.</text>
</comment>
<evidence type="ECO:0000313" key="14">
    <source>
        <dbReference type="Proteomes" id="UP001314181"/>
    </source>
</evidence>
<accession>A0ABP0EUV5</accession>
<comment type="subunit">
    <text evidence="9 11">Homodimer. Heterotetramer of two MnmE and two MnmG subunits.</text>
</comment>
<dbReference type="InterPro" id="IPR020595">
    <property type="entry name" value="MnmG-rel_CS"/>
</dbReference>
<dbReference type="SUPFAM" id="SSF51905">
    <property type="entry name" value="FAD/NAD(P)-binding domain"/>
    <property type="match status" value="1"/>
</dbReference>
<evidence type="ECO:0000256" key="2">
    <source>
        <dbReference type="ARBA" id="ARBA00003717"/>
    </source>
</evidence>
<evidence type="ECO:0000256" key="8">
    <source>
        <dbReference type="ARBA" id="ARBA00023027"/>
    </source>
</evidence>
<keyword evidence="6 11" id="KW-0819">tRNA processing</keyword>
<dbReference type="PRINTS" id="PR00411">
    <property type="entry name" value="PNDRDTASEI"/>
</dbReference>
<evidence type="ECO:0000256" key="6">
    <source>
        <dbReference type="ARBA" id="ARBA00022694"/>
    </source>
</evidence>
<sequence length="632" mass="69642">MNSCEFDVIVIGAGHAGCEAAAAAARLNANVLLVTHSLDSIATMPCNPSIGGVGKGIVVREIDALDGLMGRVIDSATTYSRMLNRSRGPAVWGPRAQADSCKYSQVMRETLLNYPGLTLMSLVAKELCFDYINNNKCMAGIVTECGKIIKAPRVIIATGTFLNGMMYIGHSSYSAGYRGASASVFLAEAIKVTGMCTGRLKTGTPPRLKGNTINWNKCALQPGDKEPVPFSFLNSSINFNSVDCYITKTNCNTHQIVQKYQGECSALGIHAARFESIEGPRYCMSIHDKVAKFPEKSSHQIFLEPEDALYNTIYPSGISTSFSPEIQQKMINTIEGLEKAEIAVPGYLIDYDFVYPSEIYHTLETKKISGLFLAGQINGTTGYEEAAAQGIVAGVNAVLSLDDKRFVMRRDESYIGVLVDDIVTAGKLSEPYRVFTMRAEYRLVLRPDNADFRLTARGHKLGFVSNDRMHKFIEKKDAVEHLTILTKKKLVNAMDINDLGILISRDTPAKTLYQILSYQGVDINLVQQCMPEVLSYPREVVEQVMINGRYDPYICKQNKELFSLKKELGLLIPDDINYNNVFGLSNEAIEKLSIARPKTIEAASAIYGVNPVNILSLISHIKRRNKVVSRGV</sequence>
<feature type="binding site" evidence="11">
    <location>
        <begin position="12"/>
        <end position="17"/>
    </location>
    <ligand>
        <name>FAD</name>
        <dbReference type="ChEBI" id="CHEBI:57692"/>
    </ligand>
</feature>
<dbReference type="PANTHER" id="PTHR11806">
    <property type="entry name" value="GLUCOSE INHIBITED DIVISION PROTEIN A"/>
    <property type="match status" value="1"/>
</dbReference>